<dbReference type="InterPro" id="IPR001660">
    <property type="entry name" value="SAM"/>
</dbReference>
<evidence type="ECO:0000256" key="11">
    <source>
        <dbReference type="ARBA" id="ARBA00022989"/>
    </source>
</evidence>
<feature type="domain" description="SAM" evidence="16">
    <location>
        <begin position="537"/>
        <end position="597"/>
    </location>
</feature>
<dbReference type="Gene3D" id="1.10.510.10">
    <property type="entry name" value="Transferase(Phosphotransferase) domain 1"/>
    <property type="match status" value="1"/>
</dbReference>
<proteinExistence type="predicted"/>
<feature type="transmembrane region" description="Helical" evidence="15">
    <location>
        <begin position="389"/>
        <end position="407"/>
    </location>
</feature>
<dbReference type="SMART" id="SM00060">
    <property type="entry name" value="FN3"/>
    <property type="match status" value="2"/>
</dbReference>
<comment type="subcellular location">
    <subcellularLocation>
        <location evidence="1">Cell membrane</location>
        <topology evidence="1">Single-pass type I membrane protein</topology>
    </subcellularLocation>
</comment>
<dbReference type="CDD" id="cd00063">
    <property type="entry name" value="FN3"/>
    <property type="match status" value="2"/>
</dbReference>
<dbReference type="EMBL" id="NHOQ01001318">
    <property type="protein sequence ID" value="PWA25339.1"/>
    <property type="molecule type" value="Genomic_DNA"/>
</dbReference>
<feature type="region of interest" description="Disordered" evidence="14">
    <location>
        <begin position="1"/>
        <end position="22"/>
    </location>
</feature>
<evidence type="ECO:0000256" key="7">
    <source>
        <dbReference type="ARBA" id="ARBA00022737"/>
    </source>
</evidence>
<dbReference type="InterPro" id="IPR013783">
    <property type="entry name" value="Ig-like_fold"/>
</dbReference>
<dbReference type="Pfam" id="PF14575">
    <property type="entry name" value="EphA2_TM"/>
    <property type="match status" value="1"/>
</dbReference>
<keyword evidence="10" id="KW-0067">ATP-binding</keyword>
<dbReference type="InterPro" id="IPR050449">
    <property type="entry name" value="Ephrin_rcpt_TKs"/>
</dbReference>
<evidence type="ECO:0000256" key="3">
    <source>
        <dbReference type="ARBA" id="ARBA00022475"/>
    </source>
</evidence>
<dbReference type="PANTHER" id="PTHR46877:SF18">
    <property type="entry name" value="EPHRIN TYPE-A RECEPTOR 4"/>
    <property type="match status" value="1"/>
</dbReference>
<protein>
    <recommendedName>
        <fullName evidence="2">receptor protein-tyrosine kinase</fullName>
        <ecNumber evidence="2">2.7.10.1</ecNumber>
    </recommendedName>
</protein>
<keyword evidence="11 15" id="KW-1133">Transmembrane helix</keyword>
<sequence>MSVSDNPPWSVSPLPSYRHTERPSLTPPLHTSIWLGACSAGFYKSKSSDPGCSKCPPHSRSLRDGANVCDCHIGFFRADFDPPSMACTQPPSAPQQLISVVNETSVVLEWAPPRRLGGRSDISYSLECLICQTRSHGQPPRNHTVSQPEVQRSSMGMQSDQGIVGPEVQLGRGVFQSRPGEYPWPGSESASSTQLCLPCGSDVLFSPDQTGLQTTRMVVSRLRAHTHYTFIVYARNGVSLVSGAGASQSASVSLTTNQAAPSPVSSIQLTDVTRHSLSLAWQQPDRPNGVILEYEVKFYEKVSGPIGSEGEVIPHNEDLPTECGCGGPQPAHCVHPFPLIGEGVNSAFLLLSVSGVGVLLFISVAVFIISRRRSKYSKTKQDAEEEKHLNPVIQLVFLALLFIHPSPPSFLVHFRLPSMEGVKIYVDPFTYEDPDQAIHEFAKEIDVIKAIEEGYRLPAPMDCPVVLHQLMLDCWERERGDRPSFSQILNMLDKLIRNPGTLRRTGGDRPPGTMLESRVGSEVCVSVVPEVCVPQWSMYDWLQSIGLERYRDVLAAAGYSSLESLLALTHQEMDRLGIITPSHQDILIASVQQEMLSQMQHMQHSMVPIEQTIAFVDLDR</sequence>
<keyword evidence="12 15" id="KW-0472">Membrane</keyword>
<dbReference type="InterPro" id="IPR013761">
    <property type="entry name" value="SAM/pointed_sf"/>
</dbReference>
<keyword evidence="3" id="KW-1003">Cell membrane</keyword>
<gene>
    <name evidence="17" type="ORF">CCH79_00005170</name>
</gene>
<comment type="caution">
    <text evidence="17">The sequence shown here is derived from an EMBL/GenBank/DDBJ whole genome shotgun (WGS) entry which is preliminary data.</text>
</comment>
<dbReference type="InterPro" id="IPR036116">
    <property type="entry name" value="FN3_sf"/>
</dbReference>
<dbReference type="InterPro" id="IPR027936">
    <property type="entry name" value="Eph_TM"/>
</dbReference>
<dbReference type="Pfam" id="PF00041">
    <property type="entry name" value="fn3"/>
    <property type="match status" value="1"/>
</dbReference>
<dbReference type="SUPFAM" id="SSF47769">
    <property type="entry name" value="SAM/Pointed domain"/>
    <property type="match status" value="1"/>
</dbReference>
<dbReference type="SMART" id="SM00454">
    <property type="entry name" value="SAM"/>
    <property type="match status" value="1"/>
</dbReference>
<evidence type="ECO:0000313" key="17">
    <source>
        <dbReference type="EMBL" id="PWA25339.1"/>
    </source>
</evidence>
<dbReference type="GO" id="GO:0007411">
    <property type="term" value="P:axon guidance"/>
    <property type="evidence" value="ECO:0007669"/>
    <property type="project" value="TreeGrafter"/>
</dbReference>
<evidence type="ECO:0000256" key="5">
    <source>
        <dbReference type="ARBA" id="ARBA00022679"/>
    </source>
</evidence>
<evidence type="ECO:0000256" key="6">
    <source>
        <dbReference type="ARBA" id="ARBA00022692"/>
    </source>
</evidence>
<dbReference type="Gene3D" id="1.10.150.50">
    <property type="entry name" value="Transcription Factor, Ets-1"/>
    <property type="match status" value="1"/>
</dbReference>
<keyword evidence="8" id="KW-0547">Nucleotide-binding</keyword>
<evidence type="ECO:0000256" key="2">
    <source>
        <dbReference type="ARBA" id="ARBA00011902"/>
    </source>
</evidence>
<dbReference type="GO" id="GO:0030425">
    <property type="term" value="C:dendrite"/>
    <property type="evidence" value="ECO:0007669"/>
    <property type="project" value="TreeGrafter"/>
</dbReference>
<dbReference type="GO" id="GO:0005886">
    <property type="term" value="C:plasma membrane"/>
    <property type="evidence" value="ECO:0007669"/>
    <property type="project" value="UniProtKB-SubCell"/>
</dbReference>
<keyword evidence="13" id="KW-0675">Receptor</keyword>
<dbReference type="InterPro" id="IPR011009">
    <property type="entry name" value="Kinase-like_dom_sf"/>
</dbReference>
<dbReference type="EC" id="2.7.10.1" evidence="2"/>
<dbReference type="PROSITE" id="PS50105">
    <property type="entry name" value="SAM_DOMAIN"/>
    <property type="match status" value="1"/>
</dbReference>
<dbReference type="GO" id="GO:0005005">
    <property type="term" value="F:transmembrane-ephrin receptor activity"/>
    <property type="evidence" value="ECO:0007669"/>
    <property type="project" value="TreeGrafter"/>
</dbReference>
<evidence type="ECO:0000256" key="8">
    <source>
        <dbReference type="ARBA" id="ARBA00022741"/>
    </source>
</evidence>
<dbReference type="PANTHER" id="PTHR46877">
    <property type="entry name" value="EPH RECEPTOR A5"/>
    <property type="match status" value="1"/>
</dbReference>
<dbReference type="Pfam" id="PF00536">
    <property type="entry name" value="SAM_1"/>
    <property type="match status" value="1"/>
</dbReference>
<organism evidence="17 18">
    <name type="scientific">Gambusia affinis</name>
    <name type="common">Western mosquitofish</name>
    <name type="synonym">Heterandria affinis</name>
    <dbReference type="NCBI Taxonomy" id="33528"/>
    <lineage>
        <taxon>Eukaryota</taxon>
        <taxon>Metazoa</taxon>
        <taxon>Chordata</taxon>
        <taxon>Craniata</taxon>
        <taxon>Vertebrata</taxon>
        <taxon>Euteleostomi</taxon>
        <taxon>Actinopterygii</taxon>
        <taxon>Neopterygii</taxon>
        <taxon>Teleostei</taxon>
        <taxon>Neoteleostei</taxon>
        <taxon>Acanthomorphata</taxon>
        <taxon>Ovalentaria</taxon>
        <taxon>Atherinomorphae</taxon>
        <taxon>Cyprinodontiformes</taxon>
        <taxon>Poeciliidae</taxon>
        <taxon>Poeciliinae</taxon>
        <taxon>Gambusia</taxon>
    </lineage>
</organism>
<evidence type="ECO:0000259" key="16">
    <source>
        <dbReference type="PROSITE" id="PS50105"/>
    </source>
</evidence>
<name>A0A315VQJ2_GAMAF</name>
<dbReference type="Gene3D" id="2.60.40.10">
    <property type="entry name" value="Immunoglobulins"/>
    <property type="match status" value="3"/>
</dbReference>
<evidence type="ECO:0000256" key="14">
    <source>
        <dbReference type="SAM" id="MobiDB-lite"/>
    </source>
</evidence>
<dbReference type="SUPFAM" id="SSF49265">
    <property type="entry name" value="Fibronectin type III"/>
    <property type="match status" value="1"/>
</dbReference>
<dbReference type="Proteomes" id="UP000250572">
    <property type="component" value="Unassembled WGS sequence"/>
</dbReference>
<keyword evidence="5" id="KW-0808">Transferase</keyword>
<evidence type="ECO:0000256" key="10">
    <source>
        <dbReference type="ARBA" id="ARBA00022840"/>
    </source>
</evidence>
<reference evidence="17 18" key="1">
    <citation type="journal article" date="2018" name="G3 (Bethesda)">
        <title>A High-Quality Reference Genome for the Invasive Mosquitofish Gambusia affinis Using a Chicago Library.</title>
        <authorList>
            <person name="Hoffberg S.L."/>
            <person name="Troendle N.J."/>
            <person name="Glenn T.C."/>
            <person name="Mahmud O."/>
            <person name="Louha S."/>
            <person name="Chalopin D."/>
            <person name="Bennetzen J.L."/>
            <person name="Mauricio R."/>
        </authorList>
    </citation>
    <scope>NUCLEOTIDE SEQUENCE [LARGE SCALE GENOMIC DNA]</scope>
    <source>
        <strain evidence="17">NE01/NJP1002.9</strain>
        <tissue evidence="17">Muscle</tissue>
    </source>
</reference>
<keyword evidence="9" id="KW-0418">Kinase</keyword>
<evidence type="ECO:0000256" key="12">
    <source>
        <dbReference type="ARBA" id="ARBA00023136"/>
    </source>
</evidence>
<dbReference type="SUPFAM" id="SSF56112">
    <property type="entry name" value="Protein kinase-like (PK-like)"/>
    <property type="match status" value="1"/>
</dbReference>
<keyword evidence="7" id="KW-0677">Repeat</keyword>
<feature type="transmembrane region" description="Helical" evidence="15">
    <location>
        <begin position="347"/>
        <end position="369"/>
    </location>
</feature>
<evidence type="ECO:0000256" key="13">
    <source>
        <dbReference type="ARBA" id="ARBA00023170"/>
    </source>
</evidence>
<dbReference type="GO" id="GO:0005524">
    <property type="term" value="F:ATP binding"/>
    <property type="evidence" value="ECO:0007669"/>
    <property type="project" value="UniProtKB-KW"/>
</dbReference>
<dbReference type="AlphaFoldDB" id="A0A315VQJ2"/>
<keyword evidence="6 15" id="KW-0812">Transmembrane</keyword>
<evidence type="ECO:0000256" key="1">
    <source>
        <dbReference type="ARBA" id="ARBA00004251"/>
    </source>
</evidence>
<dbReference type="InterPro" id="IPR003961">
    <property type="entry name" value="FN3_dom"/>
</dbReference>
<evidence type="ECO:0000313" key="18">
    <source>
        <dbReference type="Proteomes" id="UP000250572"/>
    </source>
</evidence>
<keyword evidence="4" id="KW-0597">Phosphoprotein</keyword>
<evidence type="ECO:0000256" key="9">
    <source>
        <dbReference type="ARBA" id="ARBA00022777"/>
    </source>
</evidence>
<dbReference type="FunFam" id="2.10.50.10:FF:000001">
    <property type="entry name" value="Ephrin type-A receptor 5"/>
    <property type="match status" value="1"/>
</dbReference>
<dbReference type="Gene3D" id="2.10.50.10">
    <property type="entry name" value="Tumor Necrosis Factor Receptor, subunit A, domain 2"/>
    <property type="match status" value="1"/>
</dbReference>
<keyword evidence="18" id="KW-1185">Reference proteome</keyword>
<accession>A0A315VQJ2</accession>
<evidence type="ECO:0000256" key="4">
    <source>
        <dbReference type="ARBA" id="ARBA00022553"/>
    </source>
</evidence>
<evidence type="ECO:0000256" key="15">
    <source>
        <dbReference type="SAM" id="Phobius"/>
    </source>
</evidence>